<dbReference type="Gene3D" id="1.10.287.1260">
    <property type="match status" value="1"/>
</dbReference>
<proteinExistence type="inferred from homology"/>
<dbReference type="Gene3D" id="2.30.30.60">
    <property type="match status" value="1"/>
</dbReference>
<comment type="subcellular location">
    <subcellularLocation>
        <location evidence="1">Cell membrane</location>
        <topology evidence="1">Multi-pass membrane protein</topology>
    </subcellularLocation>
</comment>
<evidence type="ECO:0000256" key="5">
    <source>
        <dbReference type="ARBA" id="ARBA00022989"/>
    </source>
</evidence>
<dbReference type="Proteomes" id="UP000029109">
    <property type="component" value="Unassembled WGS sequence"/>
</dbReference>
<evidence type="ECO:0000256" key="1">
    <source>
        <dbReference type="ARBA" id="ARBA00004651"/>
    </source>
</evidence>
<organism evidence="11 12">
    <name type="scientific">Bifidobacterium pullorum</name>
    <dbReference type="NCBI Taxonomy" id="78448"/>
    <lineage>
        <taxon>Bacteria</taxon>
        <taxon>Bacillati</taxon>
        <taxon>Actinomycetota</taxon>
        <taxon>Actinomycetes</taxon>
        <taxon>Bifidobacteriales</taxon>
        <taxon>Bifidobacteriaceae</taxon>
        <taxon>Bifidobacterium</taxon>
    </lineage>
</organism>
<reference evidence="11 12" key="1">
    <citation type="submission" date="2014-03" db="EMBL/GenBank/DDBJ databases">
        <title>Genomics of Bifidobacteria.</title>
        <authorList>
            <person name="Ventura M."/>
            <person name="Milani C."/>
            <person name="Lugli G.A."/>
        </authorList>
    </citation>
    <scope>NUCLEOTIDE SEQUENCE [LARGE SCALE GENOMIC DNA]</scope>
    <source>
        <strain evidence="11 12">LMG 21816</strain>
    </source>
</reference>
<dbReference type="Pfam" id="PF21088">
    <property type="entry name" value="MS_channel_1st"/>
    <property type="match status" value="1"/>
</dbReference>
<evidence type="ECO:0000313" key="11">
    <source>
        <dbReference type="EMBL" id="KFI82981.1"/>
    </source>
</evidence>
<evidence type="ECO:0000256" key="4">
    <source>
        <dbReference type="ARBA" id="ARBA00022692"/>
    </source>
</evidence>
<evidence type="ECO:0000313" key="12">
    <source>
        <dbReference type="Proteomes" id="UP000029109"/>
    </source>
</evidence>
<dbReference type="GO" id="GO:0005886">
    <property type="term" value="C:plasma membrane"/>
    <property type="evidence" value="ECO:0007669"/>
    <property type="project" value="UniProtKB-SubCell"/>
</dbReference>
<evidence type="ECO:0000256" key="3">
    <source>
        <dbReference type="ARBA" id="ARBA00022475"/>
    </source>
</evidence>
<dbReference type="InterPro" id="IPR011014">
    <property type="entry name" value="MscS_channel_TM-2"/>
</dbReference>
<feature type="region of interest" description="Disordered" evidence="7">
    <location>
        <begin position="1"/>
        <end position="21"/>
    </location>
</feature>
<dbReference type="Pfam" id="PF00924">
    <property type="entry name" value="MS_channel_2nd"/>
    <property type="match status" value="1"/>
</dbReference>
<dbReference type="AlphaFoldDB" id="A0A7V8KQN4"/>
<dbReference type="InterPro" id="IPR023408">
    <property type="entry name" value="MscS_beta-dom_sf"/>
</dbReference>
<protein>
    <submittedName>
        <fullName evidence="11">Small-conductance mechanosensitive channel</fullName>
    </submittedName>
</protein>
<keyword evidence="6 8" id="KW-0472">Membrane</keyword>
<feature type="domain" description="Mechanosensitive ion channel MscS" evidence="9">
    <location>
        <begin position="147"/>
        <end position="209"/>
    </location>
</feature>
<comment type="caution">
    <text evidence="11">The sequence shown here is derived from an EMBL/GenBank/DDBJ whole genome shotgun (WGS) entry which is preliminary data.</text>
</comment>
<gene>
    <name evidence="11" type="ORF">BPULL_1103</name>
</gene>
<dbReference type="PANTHER" id="PTHR30221:SF1">
    <property type="entry name" value="SMALL-CONDUCTANCE MECHANOSENSITIVE CHANNEL"/>
    <property type="match status" value="1"/>
</dbReference>
<evidence type="ECO:0000256" key="6">
    <source>
        <dbReference type="ARBA" id="ARBA00023136"/>
    </source>
</evidence>
<dbReference type="PANTHER" id="PTHR30221">
    <property type="entry name" value="SMALL-CONDUCTANCE MECHANOSENSITIVE CHANNEL"/>
    <property type="match status" value="1"/>
</dbReference>
<comment type="similarity">
    <text evidence="2">Belongs to the MscS (TC 1.A.23) family.</text>
</comment>
<name>A0A7V8KQN4_9BIFI</name>
<dbReference type="InterPro" id="IPR045275">
    <property type="entry name" value="MscS_archaea/bacteria_type"/>
</dbReference>
<accession>A0A7V8KQN4</accession>
<feature type="transmembrane region" description="Helical" evidence="8">
    <location>
        <begin position="66"/>
        <end position="84"/>
    </location>
</feature>
<feature type="transmembrane region" description="Helical" evidence="8">
    <location>
        <begin position="129"/>
        <end position="153"/>
    </location>
</feature>
<keyword evidence="3" id="KW-1003">Cell membrane</keyword>
<dbReference type="InterPro" id="IPR049142">
    <property type="entry name" value="MS_channel_1st"/>
</dbReference>
<dbReference type="SUPFAM" id="SSF50182">
    <property type="entry name" value="Sm-like ribonucleoproteins"/>
    <property type="match status" value="1"/>
</dbReference>
<dbReference type="SUPFAM" id="SSF82861">
    <property type="entry name" value="Mechanosensitive channel protein MscS (YggB), transmembrane region"/>
    <property type="match status" value="1"/>
</dbReference>
<evidence type="ECO:0000256" key="2">
    <source>
        <dbReference type="ARBA" id="ARBA00008017"/>
    </source>
</evidence>
<feature type="transmembrane region" description="Helical" evidence="8">
    <location>
        <begin position="105"/>
        <end position="123"/>
    </location>
</feature>
<evidence type="ECO:0000259" key="10">
    <source>
        <dbReference type="Pfam" id="PF21088"/>
    </source>
</evidence>
<keyword evidence="5 8" id="KW-1133">Transmembrane helix</keyword>
<dbReference type="InterPro" id="IPR010920">
    <property type="entry name" value="LSM_dom_sf"/>
</dbReference>
<evidence type="ECO:0000256" key="7">
    <source>
        <dbReference type="SAM" id="MobiDB-lite"/>
    </source>
</evidence>
<dbReference type="GO" id="GO:0008381">
    <property type="term" value="F:mechanosensitive monoatomic ion channel activity"/>
    <property type="evidence" value="ECO:0007669"/>
    <property type="project" value="InterPro"/>
</dbReference>
<sequence length="312" mass="33186">MDSNISASKQDRRFRRQPAHAVSFQPRSVGWNQTSRLAAVDAERITGMGRAMNVITDWLQQHAGKVILLVIVMAIAMIATKVVVRVTNEVLGRASIPNASIFANILRVIIWAAAITIVLQPVFGVNPTTILAALGVGGVAISLGMQDTIANIISGFGLMLGKVIQPGDLVRIQGTTGVVKDITWRQTVILERGGNQMVIPNSVLNTSSLEKLTQASEGYVPVPFTVAAGSDLKEVERRALDVVNKATEGMRLENAPTLVKFTGFTPYGITAEVQVYARFDVFPSTAADAAARALAGADFIEQHAGAGAIAAE</sequence>
<dbReference type="EMBL" id="JGZJ01000007">
    <property type="protein sequence ID" value="KFI82981.1"/>
    <property type="molecule type" value="Genomic_DNA"/>
</dbReference>
<feature type="domain" description="Mechanosensitive ion channel transmembrane helices 2/3" evidence="10">
    <location>
        <begin position="104"/>
        <end position="146"/>
    </location>
</feature>
<evidence type="ECO:0000259" key="9">
    <source>
        <dbReference type="Pfam" id="PF00924"/>
    </source>
</evidence>
<evidence type="ECO:0000256" key="8">
    <source>
        <dbReference type="SAM" id="Phobius"/>
    </source>
</evidence>
<keyword evidence="4 8" id="KW-0812">Transmembrane</keyword>
<dbReference type="InterPro" id="IPR006685">
    <property type="entry name" value="MscS_channel_2nd"/>
</dbReference>